<evidence type="ECO:0000259" key="3">
    <source>
        <dbReference type="PROSITE" id="PS50893"/>
    </source>
</evidence>
<accession>A0A1D8K589</accession>
<sequence>MNSDTSQNVTAVQPPRLELVGLTKRFPGVLANDRVDVSVRAGEIHALLGENGAGKSTLMKMIYGLLAPDEGSILWEGRETVIDGPVHARRLGMGMVQQHFSLLESLTVAENLALTLNRRGRWEPARVAARVAEAEGRYGLAVEPRRPVHSLSVGQRQRVEILRCLLQEEPLKLLILDEPTAVLTPQEVGGLFEVLRRLAAQGLSILFVSHKLDEVKALCERVTVLRGGRVVARRDMADVTVDELATLMVGDRPPALRARRAVAGAGEVRLALQGLDLAPDHPHGTALSRASLELRRGEILGLAGVSGNGQQELLAALVGERPVPADCVLIDGEPVGRMGVAERRRRGLRYVPEDRLGTGAVPSLSLIDNALLTRWPKATRFGWVSLAAAWHWAQAICERYQVRQAGVGMPASSLSGGNLQKFIVGRELDETPEIFVVVQPTWGVDVAAARRIQDALLALREQGTALLVISDDLDELLALADRVAVISGGRVSSARPVAEVGRAQLGQLMGGRGLEAEVPDAAA</sequence>
<dbReference type="InterPro" id="IPR003439">
    <property type="entry name" value="ABC_transporter-like_ATP-bd"/>
</dbReference>
<keyword evidence="2" id="KW-0067">ATP-binding</keyword>
<organism evidence="4 5">
    <name type="scientific">Acidihalobacter aeolianus</name>
    <dbReference type="NCBI Taxonomy" id="2792603"/>
    <lineage>
        <taxon>Bacteria</taxon>
        <taxon>Pseudomonadati</taxon>
        <taxon>Pseudomonadota</taxon>
        <taxon>Gammaproteobacteria</taxon>
        <taxon>Chromatiales</taxon>
        <taxon>Ectothiorhodospiraceae</taxon>
        <taxon>Acidihalobacter</taxon>
    </lineage>
</organism>
<dbReference type="Proteomes" id="UP000095342">
    <property type="component" value="Chromosome"/>
</dbReference>
<evidence type="ECO:0000313" key="4">
    <source>
        <dbReference type="EMBL" id="AOV16112.1"/>
    </source>
</evidence>
<dbReference type="Pfam" id="PF00005">
    <property type="entry name" value="ABC_tran"/>
    <property type="match status" value="2"/>
</dbReference>
<name>A0A1D8K589_9GAMM</name>
<protein>
    <recommendedName>
        <fullName evidence="3">ABC transporter domain-containing protein</fullName>
    </recommendedName>
</protein>
<dbReference type="InterPro" id="IPR027417">
    <property type="entry name" value="P-loop_NTPase"/>
</dbReference>
<dbReference type="CDD" id="cd03215">
    <property type="entry name" value="ABC_Carb_Monos_II"/>
    <property type="match status" value="1"/>
</dbReference>
<dbReference type="PROSITE" id="PS50893">
    <property type="entry name" value="ABC_TRANSPORTER_2"/>
    <property type="match status" value="2"/>
</dbReference>
<gene>
    <name evidence="4" type="ORF">BJI67_02655</name>
</gene>
<dbReference type="PANTHER" id="PTHR43790">
    <property type="entry name" value="CARBOHYDRATE TRANSPORT ATP-BINDING PROTEIN MG119-RELATED"/>
    <property type="match status" value="1"/>
</dbReference>
<dbReference type="RefSeq" id="WP_070071708.1">
    <property type="nucleotide sequence ID" value="NZ_CP017448.1"/>
</dbReference>
<dbReference type="InterPro" id="IPR050107">
    <property type="entry name" value="ABC_carbohydrate_import_ATPase"/>
</dbReference>
<dbReference type="PANTHER" id="PTHR43790:SF4">
    <property type="entry name" value="GUANOSINE IMPORT ATP-BINDING PROTEIN NUPO"/>
    <property type="match status" value="1"/>
</dbReference>
<dbReference type="CDD" id="cd03216">
    <property type="entry name" value="ABC_Carb_Monos_I"/>
    <property type="match status" value="1"/>
</dbReference>
<dbReference type="PROSITE" id="PS00211">
    <property type="entry name" value="ABC_TRANSPORTER_1"/>
    <property type="match status" value="2"/>
</dbReference>
<feature type="domain" description="ABC transporter" evidence="3">
    <location>
        <begin position="272"/>
        <end position="513"/>
    </location>
</feature>
<dbReference type="KEGG" id="aaeo:BJI67_02655"/>
<feature type="domain" description="ABC transporter" evidence="3">
    <location>
        <begin position="17"/>
        <end position="252"/>
    </location>
</feature>
<dbReference type="SMART" id="SM00382">
    <property type="entry name" value="AAA"/>
    <property type="match status" value="1"/>
</dbReference>
<keyword evidence="5" id="KW-1185">Reference proteome</keyword>
<evidence type="ECO:0000313" key="5">
    <source>
        <dbReference type="Proteomes" id="UP000095342"/>
    </source>
</evidence>
<proteinExistence type="predicted"/>
<dbReference type="SUPFAM" id="SSF52540">
    <property type="entry name" value="P-loop containing nucleoside triphosphate hydrolases"/>
    <property type="match status" value="2"/>
</dbReference>
<dbReference type="EMBL" id="CP017448">
    <property type="protein sequence ID" value="AOV16112.1"/>
    <property type="molecule type" value="Genomic_DNA"/>
</dbReference>
<reference evidence="4 5" key="1">
    <citation type="submission" date="2016-09" db="EMBL/GenBank/DDBJ databases">
        <title>Acidihalobacter prosperus V6 (DSM14174).</title>
        <authorList>
            <person name="Khaleque H.N."/>
            <person name="Ramsay J.P."/>
            <person name="Murphy R.J.T."/>
            <person name="Kaksonen A.H."/>
            <person name="Boxall N.J."/>
            <person name="Watkin E.L.J."/>
        </authorList>
    </citation>
    <scope>NUCLEOTIDE SEQUENCE [LARGE SCALE GENOMIC DNA]</scope>
    <source>
        <strain evidence="4 5">V6</strain>
    </source>
</reference>
<dbReference type="InterPro" id="IPR003593">
    <property type="entry name" value="AAA+_ATPase"/>
</dbReference>
<dbReference type="GO" id="GO:0005524">
    <property type="term" value="F:ATP binding"/>
    <property type="evidence" value="ECO:0007669"/>
    <property type="project" value="UniProtKB-KW"/>
</dbReference>
<dbReference type="GO" id="GO:0016887">
    <property type="term" value="F:ATP hydrolysis activity"/>
    <property type="evidence" value="ECO:0007669"/>
    <property type="project" value="InterPro"/>
</dbReference>
<evidence type="ECO:0000256" key="2">
    <source>
        <dbReference type="ARBA" id="ARBA00022840"/>
    </source>
</evidence>
<evidence type="ECO:0000256" key="1">
    <source>
        <dbReference type="ARBA" id="ARBA00022741"/>
    </source>
</evidence>
<keyword evidence="1" id="KW-0547">Nucleotide-binding</keyword>
<dbReference type="AlphaFoldDB" id="A0A1D8K589"/>
<dbReference type="InterPro" id="IPR017871">
    <property type="entry name" value="ABC_transporter-like_CS"/>
</dbReference>
<dbReference type="Gene3D" id="3.40.50.300">
    <property type="entry name" value="P-loop containing nucleotide triphosphate hydrolases"/>
    <property type="match status" value="2"/>
</dbReference>